<dbReference type="AlphaFoldDB" id="A0A3G1KWT8"/>
<protein>
    <submittedName>
        <fullName evidence="2">Uncharacterized protein</fullName>
    </submittedName>
</protein>
<accession>A0A3G1KWT8</accession>
<evidence type="ECO:0000313" key="2">
    <source>
        <dbReference type="EMBL" id="ATW26916.1"/>
    </source>
</evidence>
<name>A0A3G1KWT8_FORW1</name>
<reference evidence="2 3" key="1">
    <citation type="submission" date="2016-10" db="EMBL/GenBank/DDBJ databases">
        <title>Complete Genome Sequence of Peptococcaceae strain DCMF.</title>
        <authorList>
            <person name="Edwards R.J."/>
            <person name="Holland S.I."/>
            <person name="Deshpande N.P."/>
            <person name="Wong Y.K."/>
            <person name="Ertan H."/>
            <person name="Manefield M."/>
            <person name="Russell T.L."/>
            <person name="Lee M.J."/>
        </authorList>
    </citation>
    <scope>NUCLEOTIDE SEQUENCE [LARGE SCALE GENOMIC DNA]</scope>
    <source>
        <strain evidence="2 3">DCMF</strain>
    </source>
</reference>
<evidence type="ECO:0000256" key="1">
    <source>
        <dbReference type="SAM" id="Phobius"/>
    </source>
</evidence>
<organism evidence="2 3">
    <name type="scientific">Formimonas warabiya</name>
    <dbReference type="NCBI Taxonomy" id="1761012"/>
    <lineage>
        <taxon>Bacteria</taxon>
        <taxon>Bacillati</taxon>
        <taxon>Bacillota</taxon>
        <taxon>Clostridia</taxon>
        <taxon>Eubacteriales</taxon>
        <taxon>Peptococcaceae</taxon>
        <taxon>Candidatus Formimonas</taxon>
    </lineage>
</organism>
<feature type="transmembrane region" description="Helical" evidence="1">
    <location>
        <begin position="12"/>
        <end position="30"/>
    </location>
</feature>
<dbReference type="Proteomes" id="UP000323521">
    <property type="component" value="Chromosome"/>
</dbReference>
<keyword evidence="1" id="KW-0472">Membrane</keyword>
<proteinExistence type="predicted"/>
<dbReference type="EMBL" id="CP017634">
    <property type="protein sequence ID" value="ATW26916.1"/>
    <property type="molecule type" value="Genomic_DNA"/>
</dbReference>
<keyword evidence="1" id="KW-1133">Transmembrane helix</keyword>
<evidence type="ECO:0000313" key="3">
    <source>
        <dbReference type="Proteomes" id="UP000323521"/>
    </source>
</evidence>
<keyword evidence="3" id="KW-1185">Reference proteome</keyword>
<gene>
    <name evidence="2" type="ORF">DCMF_21055</name>
</gene>
<dbReference type="KEGG" id="fwa:DCMF_21055"/>
<sequence length="67" mass="8074">MLSFQRNSRKFSISFLIFALIFFIFLYHKFTKGFYFLRTKLGDTCLEKQEDGIVVWYNYCYGFKEGG</sequence>
<keyword evidence="1" id="KW-0812">Transmembrane</keyword>